<evidence type="ECO:0000256" key="2">
    <source>
        <dbReference type="ARBA" id="ARBA00001946"/>
    </source>
</evidence>
<dbReference type="EC" id="3.1.26.4" evidence="4"/>
<evidence type="ECO:0000256" key="10">
    <source>
        <dbReference type="SAM" id="MobiDB-lite"/>
    </source>
</evidence>
<evidence type="ECO:0000256" key="9">
    <source>
        <dbReference type="ARBA" id="ARBA00022842"/>
    </source>
</evidence>
<keyword evidence="13" id="KW-1185">Reference proteome</keyword>
<evidence type="ECO:0000256" key="7">
    <source>
        <dbReference type="ARBA" id="ARBA00022759"/>
    </source>
</evidence>
<dbReference type="GO" id="GO:0043137">
    <property type="term" value="P:DNA replication, removal of RNA primer"/>
    <property type="evidence" value="ECO:0007669"/>
    <property type="project" value="TreeGrafter"/>
</dbReference>
<dbReference type="GO" id="GO:0046872">
    <property type="term" value="F:metal ion binding"/>
    <property type="evidence" value="ECO:0007669"/>
    <property type="project" value="UniProtKB-KW"/>
</dbReference>
<keyword evidence="9" id="KW-0460">Magnesium</keyword>
<proteinExistence type="inferred from homology"/>
<evidence type="ECO:0000256" key="4">
    <source>
        <dbReference type="ARBA" id="ARBA00012180"/>
    </source>
</evidence>
<dbReference type="FunFam" id="3.30.420.10:FF:000090">
    <property type="entry name" value="Ribonuclease H"/>
    <property type="match status" value="1"/>
</dbReference>
<evidence type="ECO:0000259" key="11">
    <source>
        <dbReference type="PROSITE" id="PS50879"/>
    </source>
</evidence>
<evidence type="ECO:0000256" key="5">
    <source>
        <dbReference type="ARBA" id="ARBA00022722"/>
    </source>
</evidence>
<dbReference type="InterPro" id="IPR037056">
    <property type="entry name" value="RNase_H1_N_sf"/>
</dbReference>
<evidence type="ECO:0000256" key="8">
    <source>
        <dbReference type="ARBA" id="ARBA00022801"/>
    </source>
</evidence>
<dbReference type="PANTHER" id="PTHR10642:SF26">
    <property type="entry name" value="RIBONUCLEASE H1"/>
    <property type="match status" value="1"/>
</dbReference>
<organism evidence="12 13">
    <name type="scientific">Elsinoe australis</name>
    <dbReference type="NCBI Taxonomy" id="40998"/>
    <lineage>
        <taxon>Eukaryota</taxon>
        <taxon>Fungi</taxon>
        <taxon>Dikarya</taxon>
        <taxon>Ascomycota</taxon>
        <taxon>Pezizomycotina</taxon>
        <taxon>Dothideomycetes</taxon>
        <taxon>Dothideomycetidae</taxon>
        <taxon>Myriangiales</taxon>
        <taxon>Elsinoaceae</taxon>
        <taxon>Elsinoe</taxon>
    </lineage>
</organism>
<evidence type="ECO:0000256" key="1">
    <source>
        <dbReference type="ARBA" id="ARBA00000077"/>
    </source>
</evidence>
<sequence>MEASPSPATGQKRKRGSEPKFYAVHRGAKPGIYHDWNDCRAQITGFKGAIFKSFPTQQEAEAFVADGMDARTSTKGPQKYYGVQSGKVPGVYTSWEEASAQITGQVKPRYKAFQTKTEAEEFVKAAGTRSSNGDDATQEDSAARDAAKKKKKGRESAASGPEDDSGYGPGEGPIPPDAEDFFDPSVKLDSKTGKVEYKTDEQLRATKSQAKGLSDDGMLRIWTDGSSRGNGTANAIAGVGVYFGPGDKRNVAEPLAGPRQTNQRAELTAILRALELSPRDRPVTILSDSEYAINCVTTWFQKWRANGWLNASKKPVENKDLIEKILQYIEEREKISNMYGISDDGDEAHETAKTRSWKKGRARVHFVWVKGHANEPGNVAADALAVAGATGRGSSGDEA</sequence>
<dbReference type="PANTHER" id="PTHR10642">
    <property type="entry name" value="RIBONUCLEASE H1"/>
    <property type="match status" value="1"/>
</dbReference>
<evidence type="ECO:0000313" key="13">
    <source>
        <dbReference type="Proteomes" id="UP000243723"/>
    </source>
</evidence>
<comment type="caution">
    <text evidence="12">The sequence shown here is derived from an EMBL/GenBank/DDBJ whole genome shotgun (WGS) entry which is preliminary data.</text>
</comment>
<dbReference type="Gene3D" id="3.30.420.10">
    <property type="entry name" value="Ribonuclease H-like superfamily/Ribonuclease H"/>
    <property type="match status" value="1"/>
</dbReference>
<dbReference type="GO" id="GO:0003676">
    <property type="term" value="F:nucleic acid binding"/>
    <property type="evidence" value="ECO:0007669"/>
    <property type="project" value="InterPro"/>
</dbReference>
<dbReference type="Pfam" id="PF00075">
    <property type="entry name" value="RNase_H"/>
    <property type="match status" value="1"/>
</dbReference>
<dbReference type="Gene3D" id="3.40.970.10">
    <property type="entry name" value="Ribonuclease H1, N-terminal domain"/>
    <property type="match status" value="2"/>
</dbReference>
<dbReference type="InterPro" id="IPR036397">
    <property type="entry name" value="RNaseH_sf"/>
</dbReference>
<reference evidence="12 13" key="1">
    <citation type="submission" date="2017-05" db="EMBL/GenBank/DDBJ databases">
        <title>Draft genome sequence of Elsinoe australis.</title>
        <authorList>
            <person name="Cheng Q."/>
        </authorList>
    </citation>
    <scope>NUCLEOTIDE SEQUENCE [LARGE SCALE GENOMIC DNA]</scope>
    <source>
        <strain evidence="12 13">NL1</strain>
    </source>
</reference>
<dbReference type="InterPro" id="IPR011320">
    <property type="entry name" value="RNase_H1_N"/>
</dbReference>
<evidence type="ECO:0000256" key="3">
    <source>
        <dbReference type="ARBA" id="ARBA00005300"/>
    </source>
</evidence>
<dbReference type="Proteomes" id="UP000243723">
    <property type="component" value="Unassembled WGS sequence"/>
</dbReference>
<dbReference type="PROSITE" id="PS50879">
    <property type="entry name" value="RNASE_H_1"/>
    <property type="match status" value="1"/>
</dbReference>
<dbReference type="FunFam" id="3.40.970.10:FF:000001">
    <property type="entry name" value="Ribonuclease H1"/>
    <property type="match status" value="1"/>
</dbReference>
<gene>
    <name evidence="12" type="ORF">B9Z65_2313</name>
</gene>
<dbReference type="STRING" id="40998.A0A2P7ZAD0"/>
<keyword evidence="5" id="KW-0540">Nuclease</keyword>
<keyword evidence="8" id="KW-0378">Hydrolase</keyword>
<comment type="cofactor">
    <cofactor evidence="2">
        <name>Mg(2+)</name>
        <dbReference type="ChEBI" id="CHEBI:18420"/>
    </cofactor>
</comment>
<keyword evidence="6" id="KW-0479">Metal-binding</keyword>
<dbReference type="CDD" id="cd09280">
    <property type="entry name" value="RNase_HI_eukaryote_like"/>
    <property type="match status" value="1"/>
</dbReference>
<accession>A0A2P7ZAD0</accession>
<dbReference type="InterPro" id="IPR050092">
    <property type="entry name" value="RNase_H"/>
</dbReference>
<dbReference type="OrthoDB" id="407198at2759"/>
<feature type="region of interest" description="Disordered" evidence="10">
    <location>
        <begin position="1"/>
        <end position="21"/>
    </location>
</feature>
<protein>
    <recommendedName>
        <fullName evidence="4">ribonuclease H</fullName>
        <ecNumber evidence="4">3.1.26.4</ecNumber>
    </recommendedName>
</protein>
<feature type="region of interest" description="Disordered" evidence="10">
    <location>
        <begin position="124"/>
        <end position="186"/>
    </location>
</feature>
<dbReference type="InterPro" id="IPR012337">
    <property type="entry name" value="RNaseH-like_sf"/>
</dbReference>
<comment type="similarity">
    <text evidence="3">Belongs to the RNase H family.</text>
</comment>
<feature type="domain" description="RNase H type-1" evidence="11">
    <location>
        <begin position="215"/>
        <end position="390"/>
    </location>
</feature>
<dbReference type="AlphaFoldDB" id="A0A2P7ZAD0"/>
<name>A0A2P7ZAD0_9PEZI</name>
<dbReference type="Pfam" id="PF01693">
    <property type="entry name" value="Cauli_VI"/>
    <property type="match status" value="2"/>
</dbReference>
<dbReference type="SUPFAM" id="SSF53098">
    <property type="entry name" value="Ribonuclease H-like"/>
    <property type="match status" value="1"/>
</dbReference>
<keyword evidence="7" id="KW-0255">Endonuclease</keyword>
<evidence type="ECO:0000256" key="6">
    <source>
        <dbReference type="ARBA" id="ARBA00022723"/>
    </source>
</evidence>
<dbReference type="GO" id="GO:0004523">
    <property type="term" value="F:RNA-DNA hybrid ribonuclease activity"/>
    <property type="evidence" value="ECO:0007669"/>
    <property type="project" value="UniProtKB-EC"/>
</dbReference>
<dbReference type="InterPro" id="IPR009027">
    <property type="entry name" value="Ribosomal_bL9/RNase_H1_N"/>
</dbReference>
<comment type="catalytic activity">
    <reaction evidence="1">
        <text>Endonucleolytic cleavage to 5'-phosphomonoester.</text>
        <dbReference type="EC" id="3.1.26.4"/>
    </reaction>
</comment>
<dbReference type="EMBL" id="NHZQ01000251">
    <property type="protein sequence ID" value="PSK45173.1"/>
    <property type="molecule type" value="Genomic_DNA"/>
</dbReference>
<evidence type="ECO:0000313" key="12">
    <source>
        <dbReference type="EMBL" id="PSK45173.1"/>
    </source>
</evidence>
<dbReference type="InterPro" id="IPR002156">
    <property type="entry name" value="RNaseH_domain"/>
</dbReference>
<dbReference type="SUPFAM" id="SSF55658">
    <property type="entry name" value="L9 N-domain-like"/>
    <property type="match status" value="2"/>
</dbReference>